<proteinExistence type="predicted"/>
<dbReference type="EMBL" id="MU167210">
    <property type="protein sequence ID" value="KAG0151938.1"/>
    <property type="molecule type" value="Genomic_DNA"/>
</dbReference>
<organism evidence="2 3">
    <name type="scientific">Cronartium quercuum f. sp. fusiforme G11</name>
    <dbReference type="NCBI Taxonomy" id="708437"/>
    <lineage>
        <taxon>Eukaryota</taxon>
        <taxon>Fungi</taxon>
        <taxon>Dikarya</taxon>
        <taxon>Basidiomycota</taxon>
        <taxon>Pucciniomycotina</taxon>
        <taxon>Pucciniomycetes</taxon>
        <taxon>Pucciniales</taxon>
        <taxon>Coleosporiaceae</taxon>
        <taxon>Cronartium</taxon>
    </lineage>
</organism>
<gene>
    <name evidence="2" type="ORF">CROQUDRAFT_86148</name>
</gene>
<protein>
    <submittedName>
        <fullName evidence="2">Uncharacterized protein</fullName>
    </submittedName>
</protein>
<evidence type="ECO:0000313" key="2">
    <source>
        <dbReference type="EMBL" id="KAG0151938.1"/>
    </source>
</evidence>
<name>A0A9P6NX35_9BASI</name>
<feature type="region of interest" description="Disordered" evidence="1">
    <location>
        <begin position="1"/>
        <end position="47"/>
    </location>
</feature>
<feature type="compositionally biased region" description="Pro residues" evidence="1">
    <location>
        <begin position="1"/>
        <end position="10"/>
    </location>
</feature>
<evidence type="ECO:0000256" key="1">
    <source>
        <dbReference type="SAM" id="MobiDB-lite"/>
    </source>
</evidence>
<keyword evidence="3" id="KW-1185">Reference proteome</keyword>
<evidence type="ECO:0000313" key="3">
    <source>
        <dbReference type="Proteomes" id="UP000886653"/>
    </source>
</evidence>
<dbReference type="Proteomes" id="UP000886653">
    <property type="component" value="Unassembled WGS sequence"/>
</dbReference>
<reference evidence="2" key="1">
    <citation type="submission" date="2013-11" db="EMBL/GenBank/DDBJ databases">
        <title>Genome sequence of the fusiform rust pathogen reveals effectors for host alternation and coevolution with pine.</title>
        <authorList>
            <consortium name="DOE Joint Genome Institute"/>
            <person name="Smith K."/>
            <person name="Pendleton A."/>
            <person name="Kubisiak T."/>
            <person name="Anderson C."/>
            <person name="Salamov A."/>
            <person name="Aerts A."/>
            <person name="Riley R."/>
            <person name="Clum A."/>
            <person name="Lindquist E."/>
            <person name="Ence D."/>
            <person name="Campbell M."/>
            <person name="Kronenberg Z."/>
            <person name="Feau N."/>
            <person name="Dhillon B."/>
            <person name="Hamelin R."/>
            <person name="Burleigh J."/>
            <person name="Smith J."/>
            <person name="Yandell M."/>
            <person name="Nelson C."/>
            <person name="Grigoriev I."/>
            <person name="Davis J."/>
        </authorList>
    </citation>
    <scope>NUCLEOTIDE SEQUENCE</scope>
    <source>
        <strain evidence="2">G11</strain>
    </source>
</reference>
<comment type="caution">
    <text evidence="2">The sequence shown here is derived from an EMBL/GenBank/DDBJ whole genome shotgun (WGS) entry which is preliminary data.</text>
</comment>
<feature type="compositionally biased region" description="Basic and acidic residues" evidence="1">
    <location>
        <begin position="21"/>
        <end position="30"/>
    </location>
</feature>
<accession>A0A9P6NX35</accession>
<sequence>MSLPPLLPPDPCHHHSQQKIHWMDASDAHHSSRSWADEMDVEDHLQSQSMEDELMDAWIEATRHTGSDGNVILSPMVVKLVMALLQKVTTALKDTHKAHHCVDHCGTQKLIGAM</sequence>
<dbReference type="AlphaFoldDB" id="A0A9P6NX35"/>